<evidence type="ECO:0000256" key="5">
    <source>
        <dbReference type="ARBA" id="ARBA00022679"/>
    </source>
</evidence>
<feature type="chain" id="PRO_5019422143" description="FAD:protein FMN transferase" evidence="12">
    <location>
        <begin position="28"/>
        <end position="528"/>
    </location>
</feature>
<dbReference type="InterPro" id="IPR024932">
    <property type="entry name" value="ApbE"/>
</dbReference>
<evidence type="ECO:0000256" key="7">
    <source>
        <dbReference type="ARBA" id="ARBA00022827"/>
    </source>
</evidence>
<evidence type="ECO:0000256" key="10">
    <source>
        <dbReference type="ARBA" id="ARBA00048540"/>
    </source>
</evidence>
<proteinExistence type="predicted"/>
<reference evidence="13 14" key="2">
    <citation type="submission" date="2019-01" db="EMBL/GenBank/DDBJ databases">
        <title>Tautonia sociabilis, a novel thermotolerant planctomycete of Isosphaeraceae family, isolated from a 4000 m deep subterranean habitat.</title>
        <authorList>
            <person name="Kovaleva O.L."/>
            <person name="Elcheninov A.G."/>
            <person name="Van Heerden E."/>
            <person name="Toshchakov S.V."/>
            <person name="Novikov A."/>
            <person name="Bonch-Osmolovskaya E.A."/>
            <person name="Kublanov I.V."/>
        </authorList>
    </citation>
    <scope>NUCLEOTIDE SEQUENCE [LARGE SCALE GENOMIC DNA]</scope>
    <source>
        <strain evidence="13 14">GM2012</strain>
    </source>
</reference>
<dbReference type="PANTHER" id="PTHR30040">
    <property type="entry name" value="THIAMINE BIOSYNTHESIS LIPOPROTEIN APBE"/>
    <property type="match status" value="1"/>
</dbReference>
<keyword evidence="5" id="KW-0808">Transferase</keyword>
<dbReference type="OrthoDB" id="195316at2"/>
<keyword evidence="7" id="KW-0274">FAD</keyword>
<dbReference type="PANTHER" id="PTHR30040:SF2">
    <property type="entry name" value="FAD:PROTEIN FMN TRANSFERASE"/>
    <property type="match status" value="1"/>
</dbReference>
<name>A0A432MK61_9BACT</name>
<evidence type="ECO:0000256" key="3">
    <source>
        <dbReference type="ARBA" id="ARBA00016337"/>
    </source>
</evidence>
<evidence type="ECO:0000256" key="2">
    <source>
        <dbReference type="ARBA" id="ARBA00011955"/>
    </source>
</evidence>
<evidence type="ECO:0000256" key="12">
    <source>
        <dbReference type="SAM" id="SignalP"/>
    </source>
</evidence>
<dbReference type="GO" id="GO:0046872">
    <property type="term" value="F:metal ion binding"/>
    <property type="evidence" value="ECO:0007669"/>
    <property type="project" value="UniProtKB-KW"/>
</dbReference>
<feature type="region of interest" description="Disordered" evidence="11">
    <location>
        <begin position="330"/>
        <end position="363"/>
    </location>
</feature>
<evidence type="ECO:0000256" key="4">
    <source>
        <dbReference type="ARBA" id="ARBA00022630"/>
    </source>
</evidence>
<dbReference type="SUPFAM" id="SSF143631">
    <property type="entry name" value="ApbE-like"/>
    <property type="match status" value="1"/>
</dbReference>
<organism evidence="13 14">
    <name type="scientific">Tautonia sociabilis</name>
    <dbReference type="NCBI Taxonomy" id="2080755"/>
    <lineage>
        <taxon>Bacteria</taxon>
        <taxon>Pseudomonadati</taxon>
        <taxon>Planctomycetota</taxon>
        <taxon>Planctomycetia</taxon>
        <taxon>Isosphaerales</taxon>
        <taxon>Isosphaeraceae</taxon>
        <taxon>Tautonia</taxon>
    </lineage>
</organism>
<dbReference type="Proteomes" id="UP000280296">
    <property type="component" value="Unassembled WGS sequence"/>
</dbReference>
<comment type="caution">
    <text evidence="13">The sequence shown here is derived from an EMBL/GenBank/DDBJ whole genome shotgun (WGS) entry which is preliminary data.</text>
</comment>
<dbReference type="InterPro" id="IPR003374">
    <property type="entry name" value="ApbE-like_sf"/>
</dbReference>
<dbReference type="AlphaFoldDB" id="A0A432MK61"/>
<keyword evidence="6" id="KW-0479">Metal-binding</keyword>
<comment type="catalytic activity">
    <reaction evidence="10">
        <text>L-threonyl-[protein] + FAD = FMN-L-threonyl-[protein] + AMP + H(+)</text>
        <dbReference type="Rhea" id="RHEA:36847"/>
        <dbReference type="Rhea" id="RHEA-COMP:11060"/>
        <dbReference type="Rhea" id="RHEA-COMP:11061"/>
        <dbReference type="ChEBI" id="CHEBI:15378"/>
        <dbReference type="ChEBI" id="CHEBI:30013"/>
        <dbReference type="ChEBI" id="CHEBI:57692"/>
        <dbReference type="ChEBI" id="CHEBI:74257"/>
        <dbReference type="ChEBI" id="CHEBI:456215"/>
        <dbReference type="EC" id="2.7.1.180"/>
    </reaction>
</comment>
<dbReference type="Gene3D" id="3.10.520.10">
    <property type="entry name" value="ApbE-like domains"/>
    <property type="match status" value="1"/>
</dbReference>
<keyword evidence="4" id="KW-0285">Flavoprotein</keyword>
<dbReference type="Pfam" id="PF10029">
    <property type="entry name" value="DUF2271"/>
    <property type="match status" value="1"/>
</dbReference>
<comment type="cofactor">
    <cofactor evidence="1">
        <name>Mg(2+)</name>
        <dbReference type="ChEBI" id="CHEBI:18420"/>
    </cofactor>
</comment>
<dbReference type="Pfam" id="PF02424">
    <property type="entry name" value="ApbE"/>
    <property type="match status" value="1"/>
</dbReference>
<dbReference type="RefSeq" id="WP_126725326.1">
    <property type="nucleotide sequence ID" value="NZ_RYZH01000017.1"/>
</dbReference>
<evidence type="ECO:0000256" key="9">
    <source>
        <dbReference type="ARBA" id="ARBA00031306"/>
    </source>
</evidence>
<accession>A0A432MK61</accession>
<keyword evidence="14" id="KW-1185">Reference proteome</keyword>
<dbReference type="EMBL" id="RYZH01000017">
    <property type="protein sequence ID" value="RUL87804.1"/>
    <property type="molecule type" value="Genomic_DNA"/>
</dbReference>
<evidence type="ECO:0000256" key="8">
    <source>
        <dbReference type="ARBA" id="ARBA00022842"/>
    </source>
</evidence>
<dbReference type="InterPro" id="IPR014469">
    <property type="entry name" value="DUF2271"/>
</dbReference>
<sequence>MNHHRRLLATLFASGIMLMVAVPASEADEEFAFFHEEVMGTALELRVRAEGIEAARWAEGRVLAEIDRLSAILSGYDPTSALSRWLSGELSPSDVPRELVEVLSAADRWREATGGAFDPRAAAFGGLWSEAARSGRTPTLAELEAAREAARRPAWRLDPVAGSAERLGGGPISLDGIAKGYIVDRACASALDPGLGVRGILLNVGGDLRAVGEGFGTVGLASPKGDTEASEPFAFVEVKDRSVASSGGAHRGWEIGGRWYSHIIDPRSGRPAGHVASATVVAPSGIDADALATALNVLPIAEGIRLVDATPDVECLIVADDGQVHRSAGWRRFERPPPPGLALADPREGAAGSPDEDGGESGEARHWADAYELVVRFEINRPEVEQRRYRRPYVVVYIEDESGHVVRHLLMWVSMSGSGPDNWLPDLLRWYRSDAGRTRIERRNKAYAIGRSTRPPGTYAIGWDGKDDQGEPLPAGKYTIFIEAAREHGTHQVIRAPVTIGDEPFSEEFEGNVEIKSAAVEYRRTSDD</sequence>
<evidence type="ECO:0000313" key="13">
    <source>
        <dbReference type="EMBL" id="RUL87804.1"/>
    </source>
</evidence>
<evidence type="ECO:0000313" key="14">
    <source>
        <dbReference type="Proteomes" id="UP000280296"/>
    </source>
</evidence>
<feature type="signal peptide" evidence="12">
    <location>
        <begin position="1"/>
        <end position="27"/>
    </location>
</feature>
<gene>
    <name evidence="13" type="ORF">TsocGM_10620</name>
</gene>
<keyword evidence="8" id="KW-0460">Magnesium</keyword>
<dbReference type="Gene3D" id="2.60.40.4070">
    <property type="match status" value="1"/>
</dbReference>
<protein>
    <recommendedName>
        <fullName evidence="3">FAD:protein FMN transferase</fullName>
        <ecNumber evidence="2">2.7.1.180</ecNumber>
    </recommendedName>
    <alternativeName>
        <fullName evidence="9">Flavin transferase</fullName>
    </alternativeName>
</protein>
<evidence type="ECO:0000256" key="6">
    <source>
        <dbReference type="ARBA" id="ARBA00022723"/>
    </source>
</evidence>
<dbReference type="GO" id="GO:0016740">
    <property type="term" value="F:transferase activity"/>
    <property type="evidence" value="ECO:0007669"/>
    <property type="project" value="UniProtKB-KW"/>
</dbReference>
<dbReference type="EC" id="2.7.1.180" evidence="2"/>
<evidence type="ECO:0000256" key="1">
    <source>
        <dbReference type="ARBA" id="ARBA00001946"/>
    </source>
</evidence>
<keyword evidence="12" id="KW-0732">Signal</keyword>
<reference evidence="13 14" key="1">
    <citation type="submission" date="2018-12" db="EMBL/GenBank/DDBJ databases">
        <authorList>
            <person name="Toschakov S.V."/>
        </authorList>
    </citation>
    <scope>NUCLEOTIDE SEQUENCE [LARGE SCALE GENOMIC DNA]</scope>
    <source>
        <strain evidence="13 14">GM2012</strain>
    </source>
</reference>
<evidence type="ECO:0000256" key="11">
    <source>
        <dbReference type="SAM" id="MobiDB-lite"/>
    </source>
</evidence>